<proteinExistence type="predicted"/>
<organism evidence="1 2">
    <name type="scientific">Rhizobium aouanii</name>
    <dbReference type="NCBI Taxonomy" id="3118145"/>
    <lineage>
        <taxon>Bacteria</taxon>
        <taxon>Pseudomonadati</taxon>
        <taxon>Pseudomonadota</taxon>
        <taxon>Alphaproteobacteria</taxon>
        <taxon>Hyphomicrobiales</taxon>
        <taxon>Rhizobiaceae</taxon>
        <taxon>Rhizobium/Agrobacterium group</taxon>
        <taxon>Rhizobium</taxon>
    </lineage>
</organism>
<reference evidence="1 2" key="1">
    <citation type="submission" date="2024-01" db="EMBL/GenBank/DDBJ databases">
        <title>Draft genome sequences of three bacterial strains isolated from Acacia saligna represent a potential new species within the genus Rhizobium.</title>
        <authorList>
            <person name="Tambong J.T."/>
            <person name="Mnasri B."/>
        </authorList>
    </citation>
    <scope>NUCLEOTIDE SEQUENCE [LARGE SCALE GENOMIC DNA]</scope>
    <source>
        <strain evidence="1 2">1AS12I</strain>
    </source>
</reference>
<sequence length="130" mass="14130">MGEPVRGSGVDGSFIIASGRRSQPDGLVGRATNGAFGFRINRSLAPAMAAGLRQGRHVADDGVGESPLDAENAALRARFLNHICKEIGGGRIGPTLRIYRNALINNYSNQLMYQLDPGIRFYIKGLLWRF</sequence>
<name>A0ABU8CKN8_9HYPH</name>
<dbReference type="Proteomes" id="UP001531129">
    <property type="component" value="Unassembled WGS sequence"/>
</dbReference>
<evidence type="ECO:0000313" key="1">
    <source>
        <dbReference type="EMBL" id="MEI1249453.1"/>
    </source>
</evidence>
<dbReference type="RefSeq" id="WP_335913322.1">
    <property type="nucleotide sequence ID" value="NZ_JBAMYB010000008.1"/>
</dbReference>
<comment type="caution">
    <text evidence="1">The sequence shown here is derived from an EMBL/GenBank/DDBJ whole genome shotgun (WGS) entry which is preliminary data.</text>
</comment>
<gene>
    <name evidence="1" type="ORF">V8Q02_15835</name>
</gene>
<accession>A0ABU8CKN8</accession>
<keyword evidence="2" id="KW-1185">Reference proteome</keyword>
<evidence type="ECO:0000313" key="2">
    <source>
        <dbReference type="Proteomes" id="UP001531129"/>
    </source>
</evidence>
<dbReference type="EMBL" id="JBAMYC010000008">
    <property type="protein sequence ID" value="MEI1249453.1"/>
    <property type="molecule type" value="Genomic_DNA"/>
</dbReference>
<protein>
    <submittedName>
        <fullName evidence="1">Uncharacterized protein</fullName>
    </submittedName>
</protein>